<feature type="transmembrane region" description="Helical" evidence="1">
    <location>
        <begin position="188"/>
        <end position="218"/>
    </location>
</feature>
<keyword evidence="1" id="KW-0472">Membrane</keyword>
<evidence type="ECO:0000313" key="3">
    <source>
        <dbReference type="Proteomes" id="UP000615593"/>
    </source>
</evidence>
<feature type="transmembrane region" description="Helical" evidence="1">
    <location>
        <begin position="133"/>
        <end position="165"/>
    </location>
</feature>
<keyword evidence="3" id="KW-1185">Reference proteome</keyword>
<comment type="caution">
    <text evidence="2">The sequence shown here is derived from an EMBL/GenBank/DDBJ whole genome shotgun (WGS) entry which is preliminary data.</text>
</comment>
<proteinExistence type="predicted"/>
<feature type="transmembrane region" description="Helical" evidence="1">
    <location>
        <begin position="239"/>
        <end position="268"/>
    </location>
</feature>
<dbReference type="EMBL" id="BMWY01000002">
    <property type="protein sequence ID" value="GGZ51617.1"/>
    <property type="molecule type" value="Genomic_DNA"/>
</dbReference>
<gene>
    <name evidence="2" type="ORF">GCM10008088_11850</name>
</gene>
<feature type="transmembrane region" description="Helical" evidence="1">
    <location>
        <begin position="35"/>
        <end position="55"/>
    </location>
</feature>
<dbReference type="Proteomes" id="UP000615593">
    <property type="component" value="Unassembled WGS sequence"/>
</dbReference>
<sequence length="290" mass="32762">MQKYIQFKRERDLGEILSDTFKFIRENYKPLLKALLKYTGPVFLLQLFALGYYSYVSVGQGNNLFTSGVIGQGWGFNMVTGFFFLSLASMAYQAFMNGTIMQSIKSYIKNNGEINVDEVGEGMSQNWSSYLGLGIAVSIMIFAGTIFCVLPGIYLAVPLCLVYAIRTFDRLGFSETISYAFSLIKENWWISFFTLLLMGIIVYVIALIFQLPAIIYTLTKTITYVNEGTFSDPSSMFDWVYLTLNIVGSALSYIIYGMLSVCIGFIYFNLNEQKNHTGAYESIENLGKDE</sequence>
<accession>A0ABQ3BNB8</accession>
<evidence type="ECO:0000313" key="2">
    <source>
        <dbReference type="EMBL" id="GGZ51617.1"/>
    </source>
</evidence>
<dbReference type="RefSeq" id="WP_036243005.1">
    <property type="nucleotide sequence ID" value="NZ_BMWY01000002.1"/>
</dbReference>
<name>A0ABQ3BNB8_9FLAO</name>
<dbReference type="GeneID" id="94368849"/>
<evidence type="ECO:0008006" key="4">
    <source>
        <dbReference type="Google" id="ProtNLM"/>
    </source>
</evidence>
<organism evidence="2 3">
    <name type="scientific">Mesonia mobilis</name>
    <dbReference type="NCBI Taxonomy" id="369791"/>
    <lineage>
        <taxon>Bacteria</taxon>
        <taxon>Pseudomonadati</taxon>
        <taxon>Bacteroidota</taxon>
        <taxon>Flavobacteriia</taxon>
        <taxon>Flavobacteriales</taxon>
        <taxon>Flavobacteriaceae</taxon>
        <taxon>Mesonia</taxon>
    </lineage>
</organism>
<feature type="transmembrane region" description="Helical" evidence="1">
    <location>
        <begin position="75"/>
        <end position="95"/>
    </location>
</feature>
<protein>
    <recommendedName>
        <fullName evidence="4">Transmembrane protein</fullName>
    </recommendedName>
</protein>
<evidence type="ECO:0000256" key="1">
    <source>
        <dbReference type="SAM" id="Phobius"/>
    </source>
</evidence>
<reference evidence="3" key="1">
    <citation type="journal article" date="2019" name="Int. J. Syst. Evol. Microbiol.">
        <title>The Global Catalogue of Microorganisms (GCM) 10K type strain sequencing project: providing services to taxonomists for standard genome sequencing and annotation.</title>
        <authorList>
            <consortium name="The Broad Institute Genomics Platform"/>
            <consortium name="The Broad Institute Genome Sequencing Center for Infectious Disease"/>
            <person name="Wu L."/>
            <person name="Ma J."/>
        </authorList>
    </citation>
    <scope>NUCLEOTIDE SEQUENCE [LARGE SCALE GENOMIC DNA]</scope>
    <source>
        <strain evidence="3">KCTC 12708</strain>
    </source>
</reference>
<keyword evidence="1" id="KW-0812">Transmembrane</keyword>
<keyword evidence="1" id="KW-1133">Transmembrane helix</keyword>